<dbReference type="RefSeq" id="WP_105514335.1">
    <property type="nucleotide sequence ID" value="NZ_PVEP01000003.1"/>
</dbReference>
<dbReference type="InterPro" id="IPR020004">
    <property type="entry name" value="UDP-GlcNAc_Epase"/>
</dbReference>
<accession>A0A2S8S826</accession>
<dbReference type="PANTHER" id="PTHR43174:SF3">
    <property type="entry name" value="UDP-N-ACETYLGLUCOSAMINE 2-EPIMERASE"/>
    <property type="match status" value="1"/>
</dbReference>
<dbReference type="Pfam" id="PF02350">
    <property type="entry name" value="Epimerase_2"/>
    <property type="match status" value="1"/>
</dbReference>
<dbReference type="EMBL" id="PVEP01000003">
    <property type="protein sequence ID" value="PQV56981.1"/>
    <property type="molecule type" value="Genomic_DNA"/>
</dbReference>
<evidence type="ECO:0000313" key="3">
    <source>
        <dbReference type="Proteomes" id="UP000238338"/>
    </source>
</evidence>
<dbReference type="OrthoDB" id="9803238at2"/>
<dbReference type="Gene3D" id="3.40.50.2000">
    <property type="entry name" value="Glycogen Phosphorylase B"/>
    <property type="match status" value="2"/>
</dbReference>
<reference evidence="2 3" key="1">
    <citation type="submission" date="2018-02" db="EMBL/GenBank/DDBJ databases">
        <title>Genomic Encyclopedia of Archaeal and Bacterial Type Strains, Phase II (KMG-II): from individual species to whole genera.</title>
        <authorList>
            <person name="Goeker M."/>
        </authorList>
    </citation>
    <scope>NUCLEOTIDE SEQUENCE [LARGE SCALE GENOMIC DNA]</scope>
    <source>
        <strain evidence="2 3">DSM 18921</strain>
    </source>
</reference>
<dbReference type="Proteomes" id="UP000238338">
    <property type="component" value="Unassembled WGS sequence"/>
</dbReference>
<gene>
    <name evidence="2" type="ORF">LX70_01836</name>
</gene>
<dbReference type="GO" id="GO:0004553">
    <property type="term" value="F:hydrolase activity, hydrolyzing O-glycosyl compounds"/>
    <property type="evidence" value="ECO:0007669"/>
    <property type="project" value="InterPro"/>
</dbReference>
<proteinExistence type="predicted"/>
<organism evidence="2 3">
    <name type="scientific">Albidovulum denitrificans</name>
    <dbReference type="NCBI Taxonomy" id="404881"/>
    <lineage>
        <taxon>Bacteria</taxon>
        <taxon>Pseudomonadati</taxon>
        <taxon>Pseudomonadota</taxon>
        <taxon>Alphaproteobacteria</taxon>
        <taxon>Rhodobacterales</taxon>
        <taxon>Paracoccaceae</taxon>
        <taxon>Albidovulum</taxon>
    </lineage>
</organism>
<evidence type="ECO:0000259" key="1">
    <source>
        <dbReference type="Pfam" id="PF02350"/>
    </source>
</evidence>
<dbReference type="AlphaFoldDB" id="A0A2S8S826"/>
<dbReference type="SUPFAM" id="SSF53756">
    <property type="entry name" value="UDP-Glycosyltransferase/glycogen phosphorylase"/>
    <property type="match status" value="1"/>
</dbReference>
<dbReference type="GO" id="GO:0006047">
    <property type="term" value="P:UDP-N-acetylglucosamine metabolic process"/>
    <property type="evidence" value="ECO:0007669"/>
    <property type="project" value="InterPro"/>
</dbReference>
<dbReference type="InterPro" id="IPR029767">
    <property type="entry name" value="WecB-like"/>
</dbReference>
<dbReference type="NCBIfam" id="TIGR03568">
    <property type="entry name" value="NeuC_NnaA"/>
    <property type="match status" value="1"/>
</dbReference>
<feature type="domain" description="UDP-N-acetylglucosamine 2-epimerase" evidence="1">
    <location>
        <begin position="32"/>
        <end position="355"/>
    </location>
</feature>
<name>A0A2S8S826_9RHOB</name>
<keyword evidence="3" id="KW-1185">Reference proteome</keyword>
<comment type="caution">
    <text evidence="2">The sequence shown here is derived from an EMBL/GenBank/DDBJ whole genome shotgun (WGS) entry which is preliminary data.</text>
</comment>
<dbReference type="InterPro" id="IPR003331">
    <property type="entry name" value="UDP_GlcNAc_Epimerase_2_dom"/>
</dbReference>
<protein>
    <submittedName>
        <fullName evidence="2">UDP-N-acetylglucosamine 2-epimerase (Hydrolysing)</fullName>
    </submittedName>
</protein>
<dbReference type="PANTHER" id="PTHR43174">
    <property type="entry name" value="UDP-N-ACETYLGLUCOSAMINE 2-EPIMERASE"/>
    <property type="match status" value="1"/>
</dbReference>
<sequence>MTRSLLFVTGTRADFGKIEPLAIAARDAGYGVGFFVTGMHMLDRYGLTKNEVHRVEGVRVHEFLNQRAGDPQDIVLAKTVTGFSDYVAEHRPDLVVVHGDRVEALATALVAATNYIRSAHIEGGEVSGTIDEVFRHCNTKLASHHFVSSEAAADRVRTLGEPSERIHVIGSPELDFHAAPSGVGIDAVRARYDIPFADYGVCVFHPVTSEAETMGRQAAALFDALDASGRNFVVIAPNNDPGSAAVFKALDALPSDRFRVLPSMRFSHFSELMKNAKAMVGNSSAGVREAPFLGIPSLDIGTRQTNRSDAPSITSATADDAATIARFLRDDWGRSFPRHEAFGAGRAAARFVEVLNDPAFWDGTLQKKFHDHNRDGA</sequence>
<evidence type="ECO:0000313" key="2">
    <source>
        <dbReference type="EMBL" id="PQV56981.1"/>
    </source>
</evidence>